<feature type="compositionally biased region" description="Polar residues" evidence="1">
    <location>
        <begin position="176"/>
        <end position="185"/>
    </location>
</feature>
<evidence type="ECO:0000313" key="4">
    <source>
        <dbReference type="Proteomes" id="UP000248714"/>
    </source>
</evidence>
<reference evidence="3 4" key="1">
    <citation type="submission" date="2018-06" db="EMBL/GenBank/DDBJ databases">
        <title>Genomic Encyclopedia of Type Strains, Phase IV (KMG-IV): sequencing the most valuable type-strain genomes for metagenomic binning, comparative biology and taxonomic classification.</title>
        <authorList>
            <person name="Goeker M."/>
        </authorList>
    </citation>
    <scope>NUCLEOTIDE SEQUENCE [LARGE SCALE GENOMIC DNA]</scope>
    <source>
        <strain evidence="3 4">DSM 45479</strain>
    </source>
</reference>
<dbReference type="Gene3D" id="2.170.16.10">
    <property type="entry name" value="Hedgehog/Intein (Hint) domain"/>
    <property type="match status" value="1"/>
</dbReference>
<evidence type="ECO:0000313" key="3">
    <source>
        <dbReference type="EMBL" id="RAS70992.1"/>
    </source>
</evidence>
<proteinExistence type="predicted"/>
<dbReference type="CDD" id="cd00081">
    <property type="entry name" value="Hint"/>
    <property type="match status" value="1"/>
</dbReference>
<dbReference type="Pfam" id="PF07591">
    <property type="entry name" value="PT-HINT"/>
    <property type="match status" value="1"/>
</dbReference>
<accession>A0ABX9EMP6</accession>
<dbReference type="InterPro" id="IPR030934">
    <property type="entry name" value="Intein_C"/>
</dbReference>
<dbReference type="Proteomes" id="UP000248714">
    <property type="component" value="Unassembled WGS sequence"/>
</dbReference>
<dbReference type="InterPro" id="IPR036844">
    <property type="entry name" value="Hint_dom_sf"/>
</dbReference>
<gene>
    <name evidence="3" type="ORF">C8D87_1011293</name>
</gene>
<dbReference type="PROSITE" id="PS50818">
    <property type="entry name" value="INTEIN_C_TER"/>
    <property type="match status" value="1"/>
</dbReference>
<dbReference type="SMART" id="SM00306">
    <property type="entry name" value="HintN"/>
    <property type="match status" value="1"/>
</dbReference>
<protein>
    <submittedName>
        <fullName evidence="3">Intein</fullName>
    </submittedName>
</protein>
<feature type="region of interest" description="Disordered" evidence="1">
    <location>
        <begin position="164"/>
        <end position="185"/>
    </location>
</feature>
<comment type="caution">
    <text evidence="3">The sequence shown here is derived from an EMBL/GenBank/DDBJ whole genome shotgun (WGS) entry which is preliminary data.</text>
</comment>
<feature type="domain" description="Hint" evidence="2">
    <location>
        <begin position="1"/>
        <end position="91"/>
    </location>
</feature>
<dbReference type="EMBL" id="QLTT01000001">
    <property type="protein sequence ID" value="RAS70992.1"/>
    <property type="molecule type" value="Genomic_DNA"/>
</dbReference>
<dbReference type="InterPro" id="IPR003587">
    <property type="entry name" value="Hint_dom_N"/>
</dbReference>
<dbReference type="NCBIfam" id="TIGR01443">
    <property type="entry name" value="intein_Cterm"/>
    <property type="match status" value="1"/>
</dbReference>
<evidence type="ECO:0000259" key="2">
    <source>
        <dbReference type="SMART" id="SM00306"/>
    </source>
</evidence>
<keyword evidence="4" id="KW-1185">Reference proteome</keyword>
<organism evidence="3 4">
    <name type="scientific">Lentzea atacamensis</name>
    <dbReference type="NCBI Taxonomy" id="531938"/>
    <lineage>
        <taxon>Bacteria</taxon>
        <taxon>Bacillati</taxon>
        <taxon>Actinomycetota</taxon>
        <taxon>Actinomycetes</taxon>
        <taxon>Pseudonocardiales</taxon>
        <taxon>Pseudonocardiaceae</taxon>
        <taxon>Lentzea</taxon>
    </lineage>
</organism>
<name>A0ABX9EMP6_9PSEU</name>
<evidence type="ECO:0000256" key="1">
    <source>
        <dbReference type="SAM" id="MobiDB-lite"/>
    </source>
</evidence>
<dbReference type="SUPFAM" id="SSF51294">
    <property type="entry name" value="Hedgehog/intein (Hint) domain"/>
    <property type="match status" value="1"/>
</dbReference>
<sequence length="272" mass="29218">MADGSRKPIKDVKPGDRVIATDPTTGKTSVKVVTDQRVHESERELYEISVLTLKGVGKITATDAHPFWVSSLRKWKHAEDLKPGYRFTTADNRPATVLGTRSFSKVQLVYNLTVDGTHTYYVGVAGRGQTAAADVLVHNCETGPSRPKATDLLRSSRTIRPLPSRLRRTMPGGGSISATAPSNPLQSLHAPLSGTTARSLKEVASRCGSTASTGSTWRTSAVETGLCTSRITRTTKENLSTTSMRASSTAFLVRSAEESGTILVISEPFTEA</sequence>